<feature type="region of interest" description="Disordered" evidence="1">
    <location>
        <begin position="441"/>
        <end position="472"/>
    </location>
</feature>
<dbReference type="GeneTree" id="ENSGT00390000002768"/>
<dbReference type="GO" id="GO:0042461">
    <property type="term" value="P:photoreceptor cell development"/>
    <property type="evidence" value="ECO:0007669"/>
    <property type="project" value="Ensembl"/>
</dbReference>
<keyword evidence="3" id="KW-1185">Reference proteome</keyword>
<feature type="compositionally biased region" description="Basic and acidic residues" evidence="1">
    <location>
        <begin position="538"/>
        <end position="570"/>
    </location>
</feature>
<organism evidence="2 3">
    <name type="scientific">Seriola dumerili</name>
    <name type="common">Greater amberjack</name>
    <name type="synonym">Caranx dumerili</name>
    <dbReference type="NCBI Taxonomy" id="41447"/>
    <lineage>
        <taxon>Eukaryota</taxon>
        <taxon>Metazoa</taxon>
        <taxon>Chordata</taxon>
        <taxon>Craniata</taxon>
        <taxon>Vertebrata</taxon>
        <taxon>Euteleostomi</taxon>
        <taxon>Actinopterygii</taxon>
        <taxon>Neopterygii</taxon>
        <taxon>Teleostei</taxon>
        <taxon>Neoteleostei</taxon>
        <taxon>Acanthomorphata</taxon>
        <taxon>Carangaria</taxon>
        <taxon>Carangiformes</taxon>
        <taxon>Carangidae</taxon>
        <taxon>Seriola</taxon>
    </lineage>
</organism>
<evidence type="ECO:0000313" key="2">
    <source>
        <dbReference type="Ensembl" id="ENSSDUP00000025682.1"/>
    </source>
</evidence>
<dbReference type="InterPro" id="IPR029352">
    <property type="entry name" value="PCARE"/>
</dbReference>
<feature type="compositionally biased region" description="Basic and acidic residues" evidence="1">
    <location>
        <begin position="66"/>
        <end position="78"/>
    </location>
</feature>
<dbReference type="Ensembl" id="ENSSDUT00000026149.1">
    <property type="protein sequence ID" value="ENSSDUP00000025682.1"/>
    <property type="gene ID" value="ENSSDUG00000018628.1"/>
</dbReference>
<feature type="compositionally biased region" description="Polar residues" evidence="1">
    <location>
        <begin position="863"/>
        <end position="885"/>
    </location>
</feature>
<feature type="compositionally biased region" description="Basic residues" evidence="1">
    <location>
        <begin position="115"/>
        <end position="131"/>
    </location>
</feature>
<dbReference type="Pfam" id="PF15449">
    <property type="entry name" value="Retinal"/>
    <property type="match status" value="3"/>
</dbReference>
<dbReference type="Proteomes" id="UP000261420">
    <property type="component" value="Unplaced"/>
</dbReference>
<feature type="region of interest" description="Disordered" evidence="1">
    <location>
        <begin position="318"/>
        <end position="368"/>
    </location>
</feature>
<feature type="region of interest" description="Disordered" evidence="1">
    <location>
        <begin position="820"/>
        <end position="1024"/>
    </location>
</feature>
<feature type="region of interest" description="Disordered" evidence="1">
    <location>
        <begin position="224"/>
        <end position="243"/>
    </location>
</feature>
<feature type="compositionally biased region" description="Basic and acidic residues" evidence="1">
    <location>
        <begin position="620"/>
        <end position="637"/>
    </location>
</feature>
<dbReference type="GO" id="GO:0060041">
    <property type="term" value="P:retina development in camera-type eye"/>
    <property type="evidence" value="ECO:0007669"/>
    <property type="project" value="Ensembl"/>
</dbReference>
<sequence>MGCSPSKGNNFGTLGSIRKSRMLPPPPQESTRQSLLEEEENPNSTASTDGDTKERRTSGQTQVFQKEAHMLPQKERSVTELAPEAVNMDKLGNNNIVSQRKEKNYDKQDVPEKKLGRKPKKNTRGVKVPKKKDKDKLSAEHKVDFPEPLVKAHQAAYAFLNPNINKYDVLLGLLEQATQTQVSVQPMVAFMALRYQEIIQGLEEMADEGEKVLKENGEHLAWPSQMKNLSSSPPLKSGSTNIEPPPDLLQQLLQYTTQRMRNVSQTVGGIGDSALEEAVEYFASVSELLEEKLKVKRAVETRLTQLLTRIEMASLRKPGPEDSALFSEDSGIGAESESLAGSERRHRRESCESTGTNRTTPVSPMGYTSMNMRQGVSRQKLLSKISPSVSLTSLNSLGSTCTIMANDQRDSLLGSVSLDDGEEEDDDNEEMDRCMGDVQVGFRKHSNSSLVDRDQQHPRRLPSKRIENPQNVEMTLKMKNAISGRIQFVPSQNPSAKTKVAGSPKNRSRQWTDEAEQSPRRPQTAAPVRKALVKKTPVAREQRSRSAESLRSKGEDPTLLELERTQKDLNQRLQRMSKSKTGVNTRTTLSKQNQGSSPAHSPAINRKHPSLEKTSNPQPLKDKADLTRRNNTKKEVPSDVEDDKQKNKKTSKGPLKATPPPSPPSSPRPSSGLHRGRNSVKKLIDTFSQGIDELDSPKVLGPLKGVRKCGVPILPGLGNVEAVLRAGITSCRPESISSEKTDDLDLDSLPPPPLEVLMDNSFEGAQSLSNGAADDGATKVGKSPVLKRTVVSQRLRASVQSVLPSKGGLRQASKVISLTRADQQDTSALSKVSEPDTQVEADPRKEKDSLNKQARKIIHLRLSSDSQTERLSTNYVETSPPASQEESTDFQDAGNISVPGSNTTVSTLPPSSVVTSQPPATPPKSRGRMLPSTPSTPNSLHRRLPSPHNFKRQPTPPSSASPPVNRKLPTPPAVQRRLPSPPVAKQNILNSNSAPSYPFKAPSPPASPKVQRWSRESSSEDLSSARMINNARSVFCPASRSLFEAQPFSVPRPPEAWTSTGVSFLSRPLGSRGKFPVSVQGPRPFIRRSHSDRRPSLSLPPRSPGISVAETCGSEPAICSQLDDEPTRSDELWGSQSDLRATPRSASHPDLCVVGQALHRD</sequence>
<evidence type="ECO:0000313" key="3">
    <source>
        <dbReference type="Proteomes" id="UP000261420"/>
    </source>
</evidence>
<dbReference type="GO" id="GO:0050908">
    <property type="term" value="P:detection of light stimulus involved in visual perception"/>
    <property type="evidence" value="ECO:0007669"/>
    <property type="project" value="Ensembl"/>
</dbReference>
<feature type="region of interest" description="Disordered" evidence="1">
    <location>
        <begin position="486"/>
        <end position="705"/>
    </location>
</feature>
<accession>A0A3B4V527</accession>
<proteinExistence type="predicted"/>
<dbReference type="AlphaFoldDB" id="A0A3B4V527"/>
<feature type="region of interest" description="Disordered" evidence="1">
    <location>
        <begin position="1075"/>
        <end position="1161"/>
    </location>
</feature>
<dbReference type="PANTHER" id="PTHR22017:SF0">
    <property type="entry name" value="PHOTORECEPTOR CILIUM ACTIN REGULATOR"/>
    <property type="match status" value="1"/>
</dbReference>
<name>A0A3B4V527_SERDU</name>
<feature type="compositionally biased region" description="Polar residues" evidence="1">
    <location>
        <begin position="225"/>
        <end position="242"/>
    </location>
</feature>
<dbReference type="PANTHER" id="PTHR22017">
    <property type="entry name" value="PHOTORECEPTOR CILIUM ACTIN REGULATOR"/>
    <property type="match status" value="1"/>
</dbReference>
<dbReference type="GO" id="GO:0060026">
    <property type="term" value="P:convergent extension"/>
    <property type="evidence" value="ECO:0007669"/>
    <property type="project" value="Ensembl"/>
</dbReference>
<feature type="compositionally biased region" description="Polar residues" evidence="1">
    <location>
        <begin position="1"/>
        <end position="13"/>
    </location>
</feature>
<feature type="compositionally biased region" description="Polar residues" evidence="1">
    <location>
        <begin position="820"/>
        <end position="830"/>
    </location>
</feature>
<feature type="compositionally biased region" description="Basic and acidic residues" evidence="1">
    <location>
        <begin position="841"/>
        <end position="850"/>
    </location>
</feature>
<feature type="compositionally biased region" description="Basic and acidic residues" evidence="1">
    <location>
        <begin position="99"/>
        <end position="114"/>
    </location>
</feature>
<evidence type="ECO:0008006" key="4">
    <source>
        <dbReference type="Google" id="ProtNLM"/>
    </source>
</evidence>
<feature type="compositionally biased region" description="Pro residues" evidence="1">
    <location>
        <begin position="657"/>
        <end position="667"/>
    </location>
</feature>
<feature type="compositionally biased region" description="Polar residues" evidence="1">
    <location>
        <begin position="354"/>
        <end position="368"/>
    </location>
</feature>
<feature type="region of interest" description="Disordered" evidence="1">
    <location>
        <begin position="734"/>
        <end position="758"/>
    </location>
</feature>
<protein>
    <recommendedName>
        <fullName evidence="4">Photoreceptor cilium actin regulator</fullName>
    </recommendedName>
</protein>
<dbReference type="OMA" id="HSIFCPA"/>
<evidence type="ECO:0000256" key="1">
    <source>
        <dbReference type="SAM" id="MobiDB-lite"/>
    </source>
</evidence>
<feature type="compositionally biased region" description="Basic residues" evidence="1">
    <location>
        <begin position="940"/>
        <end position="951"/>
    </location>
</feature>
<feature type="region of interest" description="Disordered" evidence="1">
    <location>
        <begin position="1"/>
        <end position="139"/>
    </location>
</feature>
<dbReference type="GO" id="GO:0021549">
    <property type="term" value="P:cerebellum development"/>
    <property type="evidence" value="ECO:0007669"/>
    <property type="project" value="Ensembl"/>
</dbReference>
<feature type="compositionally biased region" description="Low complexity" evidence="1">
    <location>
        <begin position="901"/>
        <end position="918"/>
    </location>
</feature>
<feature type="compositionally biased region" description="Polar residues" evidence="1">
    <location>
        <begin position="571"/>
        <end position="599"/>
    </location>
</feature>
<reference evidence="2" key="2">
    <citation type="submission" date="2025-09" db="UniProtKB">
        <authorList>
            <consortium name="Ensembl"/>
        </authorList>
    </citation>
    <scope>IDENTIFICATION</scope>
</reference>
<dbReference type="STRING" id="41447.ENSSDUP00000025682"/>
<reference evidence="2" key="1">
    <citation type="submission" date="2025-08" db="UniProtKB">
        <authorList>
            <consortium name="Ensembl"/>
        </authorList>
    </citation>
    <scope>IDENTIFICATION</scope>
</reference>